<sequence>MSTSWEVFLLDLSLVTTFFFVPSLNHKLSSSFGQTKWYFCFSFFSFLLAPIQEGLGQSTRGRRRGDPETKDFTSAEAVKYLRPTPFHLLRT</sequence>
<evidence type="ECO:0000313" key="1">
    <source>
        <dbReference type="EMBL" id="RAH75208.1"/>
    </source>
</evidence>
<evidence type="ECO:0000313" key="2">
    <source>
        <dbReference type="Proteomes" id="UP000249661"/>
    </source>
</evidence>
<proteinExistence type="predicted"/>
<name>A0ACD1HPC7_9EURO</name>
<protein>
    <submittedName>
        <fullName evidence="1">Uncharacterized protein</fullName>
    </submittedName>
</protein>
<dbReference type="Proteomes" id="UP000249661">
    <property type="component" value="Unassembled WGS sequence"/>
</dbReference>
<keyword evidence="2" id="KW-1185">Reference proteome</keyword>
<accession>A0ACD1HPC7</accession>
<organism evidence="1 2">
    <name type="scientific">Aspergillus aculeatinus CBS 121060</name>
    <dbReference type="NCBI Taxonomy" id="1448322"/>
    <lineage>
        <taxon>Eukaryota</taxon>
        <taxon>Fungi</taxon>
        <taxon>Dikarya</taxon>
        <taxon>Ascomycota</taxon>
        <taxon>Pezizomycotina</taxon>
        <taxon>Eurotiomycetes</taxon>
        <taxon>Eurotiomycetidae</taxon>
        <taxon>Eurotiales</taxon>
        <taxon>Aspergillaceae</taxon>
        <taxon>Aspergillus</taxon>
        <taxon>Aspergillus subgen. Circumdati</taxon>
    </lineage>
</organism>
<dbReference type="EMBL" id="KZ824933">
    <property type="protein sequence ID" value="RAH75208.1"/>
    <property type="molecule type" value="Genomic_DNA"/>
</dbReference>
<reference evidence="1" key="1">
    <citation type="submission" date="2018-02" db="EMBL/GenBank/DDBJ databases">
        <title>The genomes of Aspergillus section Nigri reveals drivers in fungal speciation.</title>
        <authorList>
            <consortium name="DOE Joint Genome Institute"/>
            <person name="Vesth T.C."/>
            <person name="Nybo J."/>
            <person name="Theobald S."/>
            <person name="Brandl J."/>
            <person name="Frisvad J.C."/>
            <person name="Nielsen K.F."/>
            <person name="Lyhne E.K."/>
            <person name="Kogle M.E."/>
            <person name="Kuo A."/>
            <person name="Riley R."/>
            <person name="Clum A."/>
            <person name="Nolan M."/>
            <person name="Lipzen A."/>
            <person name="Salamov A."/>
            <person name="Henrissat B."/>
            <person name="Wiebenga A."/>
            <person name="De vries R.P."/>
            <person name="Grigoriev I.V."/>
            <person name="Mortensen U.H."/>
            <person name="Andersen M.R."/>
            <person name="Baker S.E."/>
        </authorList>
    </citation>
    <scope>NUCLEOTIDE SEQUENCE</scope>
    <source>
        <strain evidence="1">CBS 121060</strain>
    </source>
</reference>
<gene>
    <name evidence="1" type="ORF">BO66DRAFT_2590</name>
</gene>